<keyword evidence="3" id="KW-0813">Transport</keyword>
<evidence type="ECO:0000256" key="8">
    <source>
        <dbReference type="SAM" id="Phobius"/>
    </source>
</evidence>
<keyword evidence="4" id="KW-1003">Cell membrane</keyword>
<evidence type="ECO:0000256" key="3">
    <source>
        <dbReference type="ARBA" id="ARBA00022448"/>
    </source>
</evidence>
<evidence type="ECO:0000256" key="5">
    <source>
        <dbReference type="ARBA" id="ARBA00022692"/>
    </source>
</evidence>
<keyword evidence="6 8" id="KW-1133">Transmembrane helix</keyword>
<evidence type="ECO:0000256" key="6">
    <source>
        <dbReference type="ARBA" id="ARBA00022989"/>
    </source>
</evidence>
<feature type="transmembrane region" description="Helical" evidence="8">
    <location>
        <begin position="224"/>
        <end position="250"/>
    </location>
</feature>
<evidence type="ECO:0000256" key="2">
    <source>
        <dbReference type="ARBA" id="ARBA00007935"/>
    </source>
</evidence>
<proteinExistence type="inferred from homology"/>
<feature type="transmembrane region" description="Helical" evidence="8">
    <location>
        <begin position="262"/>
        <end position="280"/>
    </location>
</feature>
<feature type="transmembrane region" description="Helical" evidence="8">
    <location>
        <begin position="75"/>
        <end position="92"/>
    </location>
</feature>
<dbReference type="AlphaFoldDB" id="A0A7V3KMC0"/>
<dbReference type="PANTHER" id="PTHR30472:SF25">
    <property type="entry name" value="ABC TRANSPORTER PERMEASE PROTEIN MJ0876-RELATED"/>
    <property type="match status" value="1"/>
</dbReference>
<keyword evidence="5 8" id="KW-0812">Transmembrane</keyword>
<feature type="transmembrane region" description="Helical" evidence="8">
    <location>
        <begin position="163"/>
        <end position="191"/>
    </location>
</feature>
<dbReference type="Gene3D" id="1.10.3470.10">
    <property type="entry name" value="ABC transporter involved in vitamin B12 uptake, BtuC"/>
    <property type="match status" value="1"/>
</dbReference>
<name>A0A7V3KMC0_UNCW3</name>
<evidence type="ECO:0000256" key="1">
    <source>
        <dbReference type="ARBA" id="ARBA00004651"/>
    </source>
</evidence>
<dbReference type="SUPFAM" id="SSF81345">
    <property type="entry name" value="ABC transporter involved in vitamin B12 uptake, BtuC"/>
    <property type="match status" value="1"/>
</dbReference>
<dbReference type="GO" id="GO:0022857">
    <property type="term" value="F:transmembrane transporter activity"/>
    <property type="evidence" value="ECO:0007669"/>
    <property type="project" value="InterPro"/>
</dbReference>
<feature type="transmembrane region" description="Helical" evidence="8">
    <location>
        <begin position="43"/>
        <end position="63"/>
    </location>
</feature>
<sequence length="320" mass="35307">MDMRKNWYIYVGVLLILLFAFSYFYVTNFTFKMPPQEILRLRILRFVVTFVAGYVLAMSGASLQTILQNPLADPYIVGVSSGALLGVALSKIAGISFQYAFSIPAFLFSVIAIFFIYYLARVRGTLVKELLILGGLFLNFFFNGIVFYLLVLKREVLEEILYILWGFTGVIVTEGELPLLGIALFLAMLIASLPLLKMKELDAITLGDHEALSLGIDVNKIRNMVFFTTSASTALMVSITGAIGFIGLMVPNIIKKIIGGKHAVLLPVSGLGGALMLLVADSVSRVVAPVELPLSIILGIFAVPFFFWIVWRQRNEGNRG</sequence>
<gene>
    <name evidence="9" type="ORF">ENV38_00560</name>
</gene>
<dbReference type="EMBL" id="DTGD01000023">
    <property type="protein sequence ID" value="HGB35387.1"/>
    <property type="molecule type" value="Genomic_DNA"/>
</dbReference>
<comment type="similarity">
    <text evidence="2">Belongs to the binding-protein-dependent transport system permease family. FecCD subfamily.</text>
</comment>
<organism evidence="9">
    <name type="scientific">candidate division WOR-3 bacterium</name>
    <dbReference type="NCBI Taxonomy" id="2052148"/>
    <lineage>
        <taxon>Bacteria</taxon>
        <taxon>Bacteria division WOR-3</taxon>
    </lineage>
</organism>
<evidence type="ECO:0000256" key="7">
    <source>
        <dbReference type="ARBA" id="ARBA00023136"/>
    </source>
</evidence>
<dbReference type="GO" id="GO:0005886">
    <property type="term" value="C:plasma membrane"/>
    <property type="evidence" value="ECO:0007669"/>
    <property type="project" value="UniProtKB-SubCell"/>
</dbReference>
<keyword evidence="7 8" id="KW-0472">Membrane</keyword>
<dbReference type="InterPro" id="IPR000522">
    <property type="entry name" value="ABC_transptr_permease_BtuC"/>
</dbReference>
<feature type="transmembrane region" description="Helical" evidence="8">
    <location>
        <begin position="292"/>
        <end position="311"/>
    </location>
</feature>
<feature type="transmembrane region" description="Helical" evidence="8">
    <location>
        <begin position="130"/>
        <end position="151"/>
    </location>
</feature>
<protein>
    <submittedName>
        <fullName evidence="9">Iron ABC transporter permease</fullName>
    </submittedName>
</protein>
<feature type="transmembrane region" description="Helical" evidence="8">
    <location>
        <begin position="6"/>
        <end position="31"/>
    </location>
</feature>
<feature type="transmembrane region" description="Helical" evidence="8">
    <location>
        <begin position="99"/>
        <end position="118"/>
    </location>
</feature>
<accession>A0A7V3KMC0</accession>
<dbReference type="Pfam" id="PF01032">
    <property type="entry name" value="FecCD"/>
    <property type="match status" value="1"/>
</dbReference>
<dbReference type="CDD" id="cd06550">
    <property type="entry name" value="TM_ABC_iron-siderophores_like"/>
    <property type="match status" value="1"/>
</dbReference>
<dbReference type="PANTHER" id="PTHR30472">
    <property type="entry name" value="FERRIC ENTEROBACTIN TRANSPORT SYSTEM PERMEASE PROTEIN"/>
    <property type="match status" value="1"/>
</dbReference>
<comment type="caution">
    <text evidence="9">The sequence shown here is derived from an EMBL/GenBank/DDBJ whole genome shotgun (WGS) entry which is preliminary data.</text>
</comment>
<evidence type="ECO:0000313" key="9">
    <source>
        <dbReference type="EMBL" id="HGB35387.1"/>
    </source>
</evidence>
<reference evidence="9" key="1">
    <citation type="journal article" date="2020" name="mSystems">
        <title>Genome- and Community-Level Interaction Insights into Carbon Utilization and Element Cycling Functions of Hydrothermarchaeota in Hydrothermal Sediment.</title>
        <authorList>
            <person name="Zhou Z."/>
            <person name="Liu Y."/>
            <person name="Xu W."/>
            <person name="Pan J."/>
            <person name="Luo Z.H."/>
            <person name="Li M."/>
        </authorList>
    </citation>
    <scope>NUCLEOTIDE SEQUENCE [LARGE SCALE GENOMIC DNA]</scope>
    <source>
        <strain evidence="9">SpSt-754</strain>
    </source>
</reference>
<evidence type="ECO:0000256" key="4">
    <source>
        <dbReference type="ARBA" id="ARBA00022475"/>
    </source>
</evidence>
<comment type="subcellular location">
    <subcellularLocation>
        <location evidence="1">Cell membrane</location>
        <topology evidence="1">Multi-pass membrane protein</topology>
    </subcellularLocation>
</comment>
<dbReference type="InterPro" id="IPR037294">
    <property type="entry name" value="ABC_BtuC-like"/>
</dbReference>